<organism evidence="1 2">
    <name type="scientific">Sapajus apella</name>
    <name type="common">Brown-capped capuchin</name>
    <name type="synonym">Cebus apella</name>
    <dbReference type="NCBI Taxonomy" id="9515"/>
    <lineage>
        <taxon>Eukaryota</taxon>
        <taxon>Metazoa</taxon>
        <taxon>Chordata</taxon>
        <taxon>Craniata</taxon>
        <taxon>Vertebrata</taxon>
        <taxon>Euteleostomi</taxon>
        <taxon>Mammalia</taxon>
        <taxon>Eutheria</taxon>
        <taxon>Euarchontoglires</taxon>
        <taxon>Primates</taxon>
        <taxon>Haplorrhini</taxon>
        <taxon>Platyrrhini</taxon>
        <taxon>Cebidae</taxon>
        <taxon>Cebinae</taxon>
        <taxon>Sapajus</taxon>
    </lineage>
</organism>
<dbReference type="AlphaFoldDB" id="A0A6J3JK20"/>
<dbReference type="Proteomes" id="UP000504640">
    <property type="component" value="Unplaced"/>
</dbReference>
<name>A0A6J3JK20_SAPAP</name>
<reference evidence="2" key="1">
    <citation type="submission" date="2025-08" db="UniProtKB">
        <authorList>
            <consortium name="RefSeq"/>
        </authorList>
    </citation>
    <scope>IDENTIFICATION</scope>
    <source>
        <tissue evidence="2">Blood</tissue>
    </source>
</reference>
<dbReference type="RefSeq" id="XP_032154449.1">
    <property type="nucleotide sequence ID" value="XM_032298558.1"/>
</dbReference>
<proteinExistence type="predicted"/>
<protein>
    <submittedName>
        <fullName evidence="2">Uncharacterized protein LOC116565008</fullName>
    </submittedName>
</protein>
<evidence type="ECO:0000313" key="1">
    <source>
        <dbReference type="Proteomes" id="UP000504640"/>
    </source>
</evidence>
<accession>A0A6J3JK20</accession>
<gene>
    <name evidence="2" type="primary">LOC116565008</name>
</gene>
<evidence type="ECO:0000313" key="2">
    <source>
        <dbReference type="RefSeq" id="XP_032154449.1"/>
    </source>
</evidence>
<keyword evidence="1" id="KW-1185">Reference proteome</keyword>
<sequence>MLPCKAFVCHLEDMHGILSCDLALPPVFIVELLYLTCASDEQPSITALRPRPRPLPSALQFISCLVPIATCGLGGPPDALSLGSPVTPELLPFWGAHICDTLVCPVHLLHLQFLSRSRISI</sequence>
<dbReference type="GeneID" id="116565008"/>